<reference evidence="1 2" key="1">
    <citation type="journal article" date="2021" name="Hortic Res">
        <title>Chromosome-scale assembly of the Dendrobium chrysotoxum genome enhances the understanding of orchid evolution.</title>
        <authorList>
            <person name="Zhang Y."/>
            <person name="Zhang G.Q."/>
            <person name="Zhang D."/>
            <person name="Liu X.D."/>
            <person name="Xu X.Y."/>
            <person name="Sun W.H."/>
            <person name="Yu X."/>
            <person name="Zhu X."/>
            <person name="Wang Z.W."/>
            <person name="Zhao X."/>
            <person name="Zhong W.Y."/>
            <person name="Chen H."/>
            <person name="Yin W.L."/>
            <person name="Huang T."/>
            <person name="Niu S.C."/>
            <person name="Liu Z.J."/>
        </authorList>
    </citation>
    <scope>NUCLEOTIDE SEQUENCE [LARGE SCALE GENOMIC DNA]</scope>
    <source>
        <strain evidence="1">Lindl</strain>
    </source>
</reference>
<keyword evidence="2" id="KW-1185">Reference proteome</keyword>
<organism evidence="1 2">
    <name type="scientific">Dendrobium chrysotoxum</name>
    <name type="common">Orchid</name>
    <dbReference type="NCBI Taxonomy" id="161865"/>
    <lineage>
        <taxon>Eukaryota</taxon>
        <taxon>Viridiplantae</taxon>
        <taxon>Streptophyta</taxon>
        <taxon>Embryophyta</taxon>
        <taxon>Tracheophyta</taxon>
        <taxon>Spermatophyta</taxon>
        <taxon>Magnoliopsida</taxon>
        <taxon>Liliopsida</taxon>
        <taxon>Asparagales</taxon>
        <taxon>Orchidaceae</taxon>
        <taxon>Epidendroideae</taxon>
        <taxon>Malaxideae</taxon>
        <taxon>Dendrobiinae</taxon>
        <taxon>Dendrobium</taxon>
    </lineage>
</organism>
<comment type="caution">
    <text evidence="1">The sequence shown here is derived from an EMBL/GenBank/DDBJ whole genome shotgun (WGS) entry which is preliminary data.</text>
</comment>
<proteinExistence type="predicted"/>
<accession>A0AAV7HJB0</accession>
<sequence length="63" mass="7493">MSIEYASNDSSKFLVRNIVNNEQSIPWHSIHLWEFKTMSLLSSHYMRGLRQLDIVKIPKYLLL</sequence>
<gene>
    <name evidence="1" type="ORF">IEQ34_003297</name>
</gene>
<evidence type="ECO:0000313" key="2">
    <source>
        <dbReference type="Proteomes" id="UP000775213"/>
    </source>
</evidence>
<name>A0AAV7HJB0_DENCH</name>
<dbReference type="AlphaFoldDB" id="A0AAV7HJB0"/>
<protein>
    <submittedName>
        <fullName evidence="1">Uncharacterized protein</fullName>
    </submittedName>
</protein>
<dbReference type="EMBL" id="JAGFBR010000004">
    <property type="protein sequence ID" value="KAH0468264.1"/>
    <property type="molecule type" value="Genomic_DNA"/>
</dbReference>
<evidence type="ECO:0000313" key="1">
    <source>
        <dbReference type="EMBL" id="KAH0468264.1"/>
    </source>
</evidence>
<dbReference type="Proteomes" id="UP000775213">
    <property type="component" value="Unassembled WGS sequence"/>
</dbReference>